<dbReference type="Pfam" id="PF12678">
    <property type="entry name" value="zf-rbx1"/>
    <property type="match status" value="1"/>
</dbReference>
<dbReference type="Proteomes" id="UP000310158">
    <property type="component" value="Unassembled WGS sequence"/>
</dbReference>
<feature type="compositionally biased region" description="Polar residues" evidence="16">
    <location>
        <begin position="488"/>
        <end position="506"/>
    </location>
</feature>
<feature type="compositionally biased region" description="Polar residues" evidence="16">
    <location>
        <begin position="726"/>
        <end position="735"/>
    </location>
</feature>
<comment type="pathway">
    <text evidence="3">Protein modification; protein ubiquitination.</text>
</comment>
<comment type="catalytic activity">
    <reaction evidence="1">
        <text>S-ubiquitinyl-[E2 ubiquitin-conjugating enzyme]-L-cysteine + [acceptor protein]-L-lysine = [E2 ubiquitin-conjugating enzyme]-L-cysteine + N(6)-ubiquitinyl-[acceptor protein]-L-lysine.</text>
        <dbReference type="EC" id="2.3.2.27"/>
    </reaction>
</comment>
<evidence type="ECO:0000256" key="3">
    <source>
        <dbReference type="ARBA" id="ARBA00004906"/>
    </source>
</evidence>
<evidence type="ECO:0000256" key="11">
    <source>
        <dbReference type="ARBA" id="ARBA00022824"/>
    </source>
</evidence>
<dbReference type="PROSITE" id="PS50089">
    <property type="entry name" value="ZF_RING_2"/>
    <property type="match status" value="1"/>
</dbReference>
<dbReference type="InterPro" id="IPR024766">
    <property type="entry name" value="Znf_RING_H2"/>
</dbReference>
<dbReference type="GO" id="GO:0005789">
    <property type="term" value="C:endoplasmic reticulum membrane"/>
    <property type="evidence" value="ECO:0007669"/>
    <property type="project" value="UniProtKB-SubCell"/>
</dbReference>
<dbReference type="CDD" id="cd16479">
    <property type="entry name" value="RING-H2_synoviolin"/>
    <property type="match status" value="1"/>
</dbReference>
<comment type="caution">
    <text evidence="19">The sequence shown here is derived from an EMBL/GenBank/DDBJ whole genome shotgun (WGS) entry which is preliminary data.</text>
</comment>
<keyword evidence="10" id="KW-0833">Ubl conjugation pathway</keyword>
<feature type="region of interest" description="Disordered" evidence="16">
    <location>
        <begin position="721"/>
        <end position="764"/>
    </location>
</feature>
<reference evidence="19 20" key="1">
    <citation type="submission" date="2019-02" db="EMBL/GenBank/DDBJ databases">
        <title>Genome sequencing of the rare red list fungi Bondarzewia mesenterica.</title>
        <authorList>
            <person name="Buettner E."/>
            <person name="Kellner H."/>
        </authorList>
    </citation>
    <scope>NUCLEOTIDE SEQUENCE [LARGE SCALE GENOMIC DNA]</scope>
    <source>
        <strain evidence="19 20">DSM 108281</strain>
    </source>
</reference>
<feature type="region of interest" description="Disordered" evidence="16">
    <location>
        <begin position="559"/>
        <end position="632"/>
    </location>
</feature>
<evidence type="ECO:0000256" key="17">
    <source>
        <dbReference type="SAM" id="Phobius"/>
    </source>
</evidence>
<dbReference type="SMART" id="SM00184">
    <property type="entry name" value="RING"/>
    <property type="match status" value="1"/>
</dbReference>
<evidence type="ECO:0000256" key="2">
    <source>
        <dbReference type="ARBA" id="ARBA00004477"/>
    </source>
</evidence>
<feature type="region of interest" description="Disordered" evidence="16">
    <location>
        <begin position="236"/>
        <end position="261"/>
    </location>
</feature>
<dbReference type="GO" id="GO:0008270">
    <property type="term" value="F:zinc ion binding"/>
    <property type="evidence" value="ECO:0007669"/>
    <property type="project" value="UniProtKB-KW"/>
</dbReference>
<dbReference type="GO" id="GO:0016567">
    <property type="term" value="P:protein ubiquitination"/>
    <property type="evidence" value="ECO:0007669"/>
    <property type="project" value="UniProtKB-UniPathway"/>
</dbReference>
<dbReference type="GO" id="GO:0061630">
    <property type="term" value="F:ubiquitin protein ligase activity"/>
    <property type="evidence" value="ECO:0007669"/>
    <property type="project" value="UniProtKB-EC"/>
</dbReference>
<dbReference type="OrthoDB" id="7759664at2759"/>
<keyword evidence="7 17" id="KW-0812">Transmembrane</keyword>
<evidence type="ECO:0000256" key="15">
    <source>
        <dbReference type="PROSITE-ProRule" id="PRU00175"/>
    </source>
</evidence>
<evidence type="ECO:0000313" key="19">
    <source>
        <dbReference type="EMBL" id="THH15474.1"/>
    </source>
</evidence>
<evidence type="ECO:0000256" key="5">
    <source>
        <dbReference type="ARBA" id="ARBA00012483"/>
    </source>
</evidence>
<keyword evidence="20" id="KW-1185">Reference proteome</keyword>
<proteinExistence type="inferred from homology"/>
<keyword evidence="8" id="KW-0479">Metal-binding</keyword>
<dbReference type="InterPro" id="IPR013083">
    <property type="entry name" value="Znf_RING/FYVE/PHD"/>
</dbReference>
<feature type="region of interest" description="Disordered" evidence="16">
    <location>
        <begin position="296"/>
        <end position="345"/>
    </location>
</feature>
<evidence type="ECO:0000256" key="9">
    <source>
        <dbReference type="ARBA" id="ARBA00022771"/>
    </source>
</evidence>
<evidence type="ECO:0000313" key="20">
    <source>
        <dbReference type="Proteomes" id="UP000310158"/>
    </source>
</evidence>
<feature type="transmembrane region" description="Helical" evidence="17">
    <location>
        <begin position="94"/>
        <end position="116"/>
    </location>
</feature>
<evidence type="ECO:0000256" key="7">
    <source>
        <dbReference type="ARBA" id="ARBA00022692"/>
    </source>
</evidence>
<feature type="compositionally biased region" description="Low complexity" evidence="16">
    <location>
        <begin position="512"/>
        <end position="536"/>
    </location>
</feature>
<dbReference type="EC" id="2.3.2.27" evidence="5"/>
<dbReference type="InterPro" id="IPR057992">
    <property type="entry name" value="TPR_SYVN1_N"/>
</dbReference>
<feature type="compositionally biased region" description="Low complexity" evidence="16">
    <location>
        <begin position="433"/>
        <end position="487"/>
    </location>
</feature>
<evidence type="ECO:0000256" key="6">
    <source>
        <dbReference type="ARBA" id="ARBA00022679"/>
    </source>
</evidence>
<evidence type="ECO:0000259" key="18">
    <source>
        <dbReference type="PROSITE" id="PS50089"/>
    </source>
</evidence>
<dbReference type="UniPathway" id="UPA00143"/>
<feature type="region of interest" description="Disordered" evidence="16">
    <location>
        <begin position="418"/>
        <end position="538"/>
    </location>
</feature>
<keyword evidence="13 17" id="KW-1133">Transmembrane helix</keyword>
<keyword evidence="11" id="KW-0256">Endoplasmic reticulum</keyword>
<feature type="transmembrane region" description="Helical" evidence="17">
    <location>
        <begin position="153"/>
        <end position="173"/>
    </location>
</feature>
<comment type="subcellular location">
    <subcellularLocation>
        <location evidence="2">Endoplasmic reticulum membrane</location>
        <topology evidence="2">Multi-pass membrane protein</topology>
    </subcellularLocation>
</comment>
<dbReference type="GO" id="GO:0036503">
    <property type="term" value="P:ERAD pathway"/>
    <property type="evidence" value="ECO:0007669"/>
    <property type="project" value="TreeGrafter"/>
</dbReference>
<dbReference type="AlphaFoldDB" id="A0A4S4LSR6"/>
<keyword evidence="6" id="KW-0808">Transferase</keyword>
<sequence>MWFFVTESLLAFTIFRDEFDIPFAVMFGFLLFVKSFHWLMADRVEWMDQMPYPGPPTLFHVRVNSLFVVLWITNFVMFAFAVENILTNGIGAMVLFASEYAILMASAMNAMAKYVLSAIEFRRAAFRGGENAPPWENKSMWVFYVDLTTGKSYFLKLTTYLTFFTFILTFYGVPLNVVRDIYVTARSFITRLRTLIRYHTATRNMDERYPNATEDEMAAMSDRTCIICREEMVVRNPPREGNSADDSGSSNTSRDGPNTTPKKLPCGHIFHFHCLRSWLERQQSCPTCRRAVLDTDPQASSGRAGRRGAGRGPQQPGAAPGLGNVARQPAVPQPQPPPPPYMQGQFPPPYIPAQIPQAAQPGEIFGWGPINPPQGYAYPQAPQQLHPPPMFQGFYGPGGLWHPWGMDERWFAAGQQVPTQAGNAPANDISVNSAPSTPPTSAQQPSSSDMRSASSPARASSTDSAAPPATPRDAAALAALRRTGASSVSDSGTVTPPENSSHSQLDSEAGHGTSLPSTAGPSSAGSAGPTGSAEPSRSIPALIPLYSLAHPRPMHTPPYAAGSVGLPPFRNVERTNPGPPYPSHWQPQHHNYTGAARPPPSGSHRSAPPSFQRGEPRSQNRGPTSAAHPPMSLLPATLTEDQLGRLDRLTRDAIDERLRVLEGVSGAVYRCIEELMMVRSVLPPNPSQEVHATSAPPDGQVPSQPVEASVAWLRRPLQSHPLAADNSVQDSSDVSETLEAQGISSDPSAVHLPSEVQRAQETVD</sequence>
<evidence type="ECO:0000256" key="12">
    <source>
        <dbReference type="ARBA" id="ARBA00022833"/>
    </source>
</evidence>
<evidence type="ECO:0000256" key="14">
    <source>
        <dbReference type="ARBA" id="ARBA00023136"/>
    </source>
</evidence>
<evidence type="ECO:0000256" key="10">
    <source>
        <dbReference type="ARBA" id="ARBA00022786"/>
    </source>
</evidence>
<feature type="compositionally biased region" description="Pro residues" evidence="16">
    <location>
        <begin position="331"/>
        <end position="345"/>
    </location>
</feature>
<evidence type="ECO:0000256" key="1">
    <source>
        <dbReference type="ARBA" id="ARBA00000900"/>
    </source>
</evidence>
<feature type="transmembrane region" description="Helical" evidence="17">
    <location>
        <begin position="61"/>
        <end position="82"/>
    </location>
</feature>
<dbReference type="EMBL" id="SGPL01000208">
    <property type="protein sequence ID" value="THH15474.1"/>
    <property type="molecule type" value="Genomic_DNA"/>
</dbReference>
<name>A0A4S4LSR6_9AGAM</name>
<evidence type="ECO:0000256" key="4">
    <source>
        <dbReference type="ARBA" id="ARBA00010089"/>
    </source>
</evidence>
<feature type="domain" description="RING-type" evidence="18">
    <location>
        <begin position="225"/>
        <end position="289"/>
    </location>
</feature>
<dbReference type="Pfam" id="PF25563">
    <property type="entry name" value="TPR_SYVN1_N"/>
    <property type="match status" value="1"/>
</dbReference>
<accession>A0A4S4LSR6</accession>
<keyword evidence="12" id="KW-0862">Zinc</keyword>
<evidence type="ECO:0000256" key="8">
    <source>
        <dbReference type="ARBA" id="ARBA00022723"/>
    </source>
</evidence>
<dbReference type="Gene3D" id="3.30.40.10">
    <property type="entry name" value="Zinc/RING finger domain, C3HC4 (zinc finger)"/>
    <property type="match status" value="1"/>
</dbReference>
<feature type="compositionally biased region" description="Polar residues" evidence="16">
    <location>
        <begin position="244"/>
        <end position="261"/>
    </location>
</feature>
<feature type="transmembrane region" description="Helical" evidence="17">
    <location>
        <begin position="20"/>
        <end position="40"/>
    </location>
</feature>
<dbReference type="PANTHER" id="PTHR22763">
    <property type="entry name" value="RING ZINC FINGER PROTEIN"/>
    <property type="match status" value="1"/>
</dbReference>
<keyword evidence="14 17" id="KW-0472">Membrane</keyword>
<dbReference type="InterPro" id="IPR050731">
    <property type="entry name" value="HRD1_E3_ubiq-ligases"/>
</dbReference>
<keyword evidence="9 15" id="KW-0863">Zinc-finger</keyword>
<comment type="similarity">
    <text evidence="4">Belongs to the HRD1 family.</text>
</comment>
<protein>
    <recommendedName>
        <fullName evidence="5">RING-type E3 ubiquitin transferase</fullName>
        <ecNumber evidence="5">2.3.2.27</ecNumber>
    </recommendedName>
</protein>
<dbReference type="InterPro" id="IPR001841">
    <property type="entry name" value="Znf_RING"/>
</dbReference>
<organism evidence="19 20">
    <name type="scientific">Bondarzewia mesenterica</name>
    <dbReference type="NCBI Taxonomy" id="1095465"/>
    <lineage>
        <taxon>Eukaryota</taxon>
        <taxon>Fungi</taxon>
        <taxon>Dikarya</taxon>
        <taxon>Basidiomycota</taxon>
        <taxon>Agaricomycotina</taxon>
        <taxon>Agaricomycetes</taxon>
        <taxon>Russulales</taxon>
        <taxon>Bondarzewiaceae</taxon>
        <taxon>Bondarzewia</taxon>
    </lineage>
</organism>
<dbReference type="SUPFAM" id="SSF57850">
    <property type="entry name" value="RING/U-box"/>
    <property type="match status" value="1"/>
</dbReference>
<feature type="region of interest" description="Disordered" evidence="16">
    <location>
        <begin position="685"/>
        <end position="707"/>
    </location>
</feature>
<dbReference type="InterPro" id="IPR058051">
    <property type="entry name" value="Znf_RING_synoviolin"/>
</dbReference>
<dbReference type="GO" id="GO:0043161">
    <property type="term" value="P:proteasome-mediated ubiquitin-dependent protein catabolic process"/>
    <property type="evidence" value="ECO:0007669"/>
    <property type="project" value="TreeGrafter"/>
</dbReference>
<gene>
    <name evidence="19" type="ORF">EW146_g4999</name>
</gene>
<evidence type="ECO:0000256" key="13">
    <source>
        <dbReference type="ARBA" id="ARBA00022989"/>
    </source>
</evidence>
<feature type="compositionally biased region" description="Low complexity" evidence="16">
    <location>
        <begin position="312"/>
        <end position="321"/>
    </location>
</feature>
<evidence type="ECO:0000256" key="16">
    <source>
        <dbReference type="SAM" id="MobiDB-lite"/>
    </source>
</evidence>
<dbReference type="PANTHER" id="PTHR22763:SF184">
    <property type="entry name" value="E3 UBIQUITIN-PROTEIN LIGASE SYNOVIOLIN"/>
    <property type="match status" value="1"/>
</dbReference>